<dbReference type="Pfam" id="PF06051">
    <property type="entry name" value="DUF928"/>
    <property type="match status" value="1"/>
</dbReference>
<name>A0A1U7MXJ2_9CYAN</name>
<dbReference type="EMBL" id="MKZS01000001">
    <property type="protein sequence ID" value="OLT58384.1"/>
    <property type="molecule type" value="Genomic_DNA"/>
</dbReference>
<evidence type="ECO:0000313" key="1">
    <source>
        <dbReference type="EMBL" id="OLT58384.1"/>
    </source>
</evidence>
<comment type="caution">
    <text evidence="1">The sequence shown here is derived from an EMBL/GenBank/DDBJ whole genome shotgun (WGS) entry which is preliminary data.</text>
</comment>
<protein>
    <recommendedName>
        <fullName evidence="3">DUF928 domain-containing protein</fullName>
    </recommendedName>
</protein>
<gene>
    <name evidence="1" type="ORF">BJP37_04280</name>
</gene>
<dbReference type="Proteomes" id="UP000186657">
    <property type="component" value="Unassembled WGS sequence"/>
</dbReference>
<sequence>MNTQLLGFLNKPINYRLVTSCTLSLLLLFVPSAIAGFEPRDRKPATDYSRTGGRRGCPGEAIPLTLLAPQTYVSQTASVHPTFAGFVSSSNQIEFRLFEFESNNTLKQLGSPIEKQTQPGVFQLSLPENHPGLTVGKKYLWQMAIRCPDGVIVERAEFRVVELPTQIKSRLSTTINSSQKVDIYAGADFWYEAFTEALKLAQPGKMGKLGSSLVEDLTKSELEEDADKIRWLEEIVNRDK</sequence>
<dbReference type="RefSeq" id="WP_075896812.1">
    <property type="nucleotide sequence ID" value="NZ_MKZS01000001.1"/>
</dbReference>
<organism evidence="1 2">
    <name type="scientific">Moorena bouillonii PNG</name>
    <dbReference type="NCBI Taxonomy" id="568701"/>
    <lineage>
        <taxon>Bacteria</taxon>
        <taxon>Bacillati</taxon>
        <taxon>Cyanobacteriota</taxon>
        <taxon>Cyanophyceae</taxon>
        <taxon>Coleofasciculales</taxon>
        <taxon>Coleofasciculaceae</taxon>
        <taxon>Moorena</taxon>
    </lineage>
</organism>
<accession>A0A1U7MXJ2</accession>
<proteinExistence type="predicted"/>
<evidence type="ECO:0008006" key="3">
    <source>
        <dbReference type="Google" id="ProtNLM"/>
    </source>
</evidence>
<dbReference type="InterPro" id="IPR010328">
    <property type="entry name" value="DUF928"/>
</dbReference>
<reference evidence="1 2" key="1">
    <citation type="submission" date="2016-10" db="EMBL/GenBank/DDBJ databases">
        <title>Comparative genomics uncovers the prolific and rare metabolic potential of the cyanobacterial genus Moorea.</title>
        <authorList>
            <person name="Leao T."/>
            <person name="Castelao G."/>
            <person name="Korobeynikov A."/>
            <person name="Monroe E.A."/>
            <person name="Podell S."/>
            <person name="Glukhov E."/>
            <person name="Allen E."/>
            <person name="Gerwick W.H."/>
            <person name="Gerwick L."/>
        </authorList>
    </citation>
    <scope>NUCLEOTIDE SEQUENCE [LARGE SCALE GENOMIC DNA]</scope>
    <source>
        <strain evidence="1 2">PNG5-198</strain>
    </source>
</reference>
<dbReference type="AlphaFoldDB" id="A0A1U7MXJ2"/>
<evidence type="ECO:0000313" key="2">
    <source>
        <dbReference type="Proteomes" id="UP000186657"/>
    </source>
</evidence>
<keyword evidence="2" id="KW-1185">Reference proteome</keyword>